<comment type="caution">
    <text evidence="3">The sequence shown here is derived from an EMBL/GenBank/DDBJ whole genome shotgun (WGS) entry which is preliminary data.</text>
</comment>
<evidence type="ECO:0000313" key="4">
    <source>
        <dbReference type="Proteomes" id="UP000234849"/>
    </source>
</evidence>
<proteinExistence type="inferred from homology"/>
<evidence type="ECO:0000313" key="3">
    <source>
        <dbReference type="EMBL" id="PLT58302.1"/>
    </source>
</evidence>
<feature type="domain" description="UPF0033" evidence="2">
    <location>
        <begin position="6"/>
        <end position="72"/>
    </location>
</feature>
<dbReference type="InterPro" id="IPR001455">
    <property type="entry name" value="TusA-like"/>
</dbReference>
<protein>
    <submittedName>
        <fullName evidence="3">Sulfurtransferase-like selenium metabolism protein YedF</fullName>
    </submittedName>
</protein>
<dbReference type="SUPFAM" id="SSF75169">
    <property type="entry name" value="DsrEFH-like"/>
    <property type="match status" value="1"/>
</dbReference>
<dbReference type="RefSeq" id="WP_101879010.1">
    <property type="nucleotide sequence ID" value="NZ_NIHM01000001.1"/>
</dbReference>
<dbReference type="Gene3D" id="3.30.110.40">
    <property type="entry name" value="TusA-like domain"/>
    <property type="match status" value="1"/>
</dbReference>
<dbReference type="EMBL" id="NIHM01000001">
    <property type="protein sequence ID" value="PLT58302.1"/>
    <property type="molecule type" value="Genomic_DNA"/>
</dbReference>
<dbReference type="NCBIfam" id="TIGR03527">
    <property type="entry name" value="selenium_YedF"/>
    <property type="match status" value="1"/>
</dbReference>
<dbReference type="Pfam" id="PF01206">
    <property type="entry name" value="TusA"/>
    <property type="match status" value="1"/>
</dbReference>
<dbReference type="PANTHER" id="PTHR33279">
    <property type="entry name" value="SULFUR CARRIER PROTEIN YEDF-RELATED"/>
    <property type="match status" value="1"/>
</dbReference>
<comment type="similarity">
    <text evidence="1">Belongs to the sulfur carrier protein TusA family.</text>
</comment>
<reference evidence="3 4" key="1">
    <citation type="journal article" date="2017" name="Genome Med.">
        <title>A novel Ruminococcus gnavus clade enriched in inflammatory bowel disease patients.</title>
        <authorList>
            <person name="Hall A.B."/>
            <person name="Yassour M."/>
            <person name="Sauk J."/>
            <person name="Garner A."/>
            <person name="Jiang X."/>
            <person name="Arthur T."/>
            <person name="Lagoudas G.K."/>
            <person name="Vatanen T."/>
            <person name="Fornelos N."/>
            <person name="Wilson R."/>
            <person name="Bertha M."/>
            <person name="Cohen M."/>
            <person name="Garber J."/>
            <person name="Khalili H."/>
            <person name="Gevers D."/>
            <person name="Ananthakrishnan A.N."/>
            <person name="Kugathasan S."/>
            <person name="Lander E.S."/>
            <person name="Blainey P."/>
            <person name="Vlamakis H."/>
            <person name="Xavier R.J."/>
            <person name="Huttenhower C."/>
        </authorList>
    </citation>
    <scope>NUCLEOTIDE SEQUENCE [LARGE SCALE GENOMIC DNA]</scope>
    <source>
        <strain evidence="3 4">RJX1118</strain>
    </source>
</reference>
<keyword evidence="3" id="KW-0808">Transferase</keyword>
<dbReference type="AlphaFoldDB" id="A0A2N5NN06"/>
<dbReference type="PANTHER" id="PTHR33279:SF6">
    <property type="entry name" value="SULFUR CARRIER PROTEIN YEDF-RELATED"/>
    <property type="match status" value="1"/>
</dbReference>
<dbReference type="InterPro" id="IPR036868">
    <property type="entry name" value="TusA-like_sf"/>
</dbReference>
<sequence length="208" mass="22850">MKKYMVDARGKQCPIPVVETKKMLAQMAESDIVETLVDNAIAVQNLEKMAKQKQLECSWEQQDEHTYRVFIKAEGAVDEAGEETAECIPCQPVSEKTGNTIVVLSSDCMGEGDEVFGRALMKGFIYALTSQEGLPDTVIMYNGGARLPVEGSESLEDLKLLESQGVEILTCGTCLNHYGLTEKLSVGSVTNMYVICEKMLQAEKVVKP</sequence>
<dbReference type="GO" id="GO:0016740">
    <property type="term" value="F:transferase activity"/>
    <property type="evidence" value="ECO:0007669"/>
    <property type="project" value="UniProtKB-KW"/>
</dbReference>
<dbReference type="SUPFAM" id="SSF64307">
    <property type="entry name" value="SirA-like"/>
    <property type="match status" value="1"/>
</dbReference>
<dbReference type="InterPro" id="IPR019870">
    <property type="entry name" value="Se_metab_YedF"/>
</dbReference>
<dbReference type="Proteomes" id="UP000234849">
    <property type="component" value="Unassembled WGS sequence"/>
</dbReference>
<evidence type="ECO:0000256" key="1">
    <source>
        <dbReference type="ARBA" id="ARBA00008984"/>
    </source>
</evidence>
<gene>
    <name evidence="3" type="primary">yedF</name>
    <name evidence="3" type="ORF">CDL18_01635</name>
</gene>
<evidence type="ECO:0000259" key="2">
    <source>
        <dbReference type="Pfam" id="PF01206"/>
    </source>
</evidence>
<name>A0A2N5NN06_MEDGN</name>
<dbReference type="InterPro" id="IPR027396">
    <property type="entry name" value="DsrEFH-like"/>
</dbReference>
<organism evidence="3 4">
    <name type="scientific">Mediterraneibacter gnavus</name>
    <name type="common">Ruminococcus gnavus</name>
    <dbReference type="NCBI Taxonomy" id="33038"/>
    <lineage>
        <taxon>Bacteria</taxon>
        <taxon>Bacillati</taxon>
        <taxon>Bacillota</taxon>
        <taxon>Clostridia</taxon>
        <taxon>Lachnospirales</taxon>
        <taxon>Lachnospiraceae</taxon>
        <taxon>Mediterraneibacter</taxon>
    </lineage>
</organism>
<accession>A0A2N5NN06</accession>
<dbReference type="CDD" id="cd00291">
    <property type="entry name" value="SirA_YedF_YeeD"/>
    <property type="match status" value="1"/>
</dbReference>